<evidence type="ECO:0000259" key="5">
    <source>
        <dbReference type="PROSITE" id="PS51352"/>
    </source>
</evidence>
<feature type="active site" description="Nucleophile" evidence="3">
    <location>
        <position position="31"/>
    </location>
</feature>
<gene>
    <name evidence="6" type="ORF">O0I10_012771</name>
</gene>
<proteinExistence type="inferred from homology"/>
<dbReference type="InterPro" id="IPR036249">
    <property type="entry name" value="Thioredoxin-like_sf"/>
</dbReference>
<feature type="active site" description="Nucleophile" evidence="3">
    <location>
        <position position="34"/>
    </location>
</feature>
<dbReference type="Pfam" id="PF00085">
    <property type="entry name" value="Thioredoxin"/>
    <property type="match status" value="1"/>
</dbReference>
<keyword evidence="7" id="KW-1185">Reference proteome</keyword>
<feature type="site" description="Contributes to redox potential value" evidence="3">
    <location>
        <position position="32"/>
    </location>
</feature>
<dbReference type="InterPro" id="IPR005746">
    <property type="entry name" value="Thioredoxin"/>
</dbReference>
<dbReference type="PANTHER" id="PTHR46115">
    <property type="entry name" value="THIOREDOXIN-LIKE PROTEIN 1"/>
    <property type="match status" value="1"/>
</dbReference>
<feature type="site" description="Contributes to redox potential value" evidence="3">
    <location>
        <position position="33"/>
    </location>
</feature>
<organism evidence="6 7">
    <name type="scientific">Lichtheimia ornata</name>
    <dbReference type="NCBI Taxonomy" id="688661"/>
    <lineage>
        <taxon>Eukaryota</taxon>
        <taxon>Fungi</taxon>
        <taxon>Fungi incertae sedis</taxon>
        <taxon>Mucoromycota</taxon>
        <taxon>Mucoromycotina</taxon>
        <taxon>Mucoromycetes</taxon>
        <taxon>Mucorales</taxon>
        <taxon>Lichtheimiaceae</taxon>
        <taxon>Lichtheimia</taxon>
    </lineage>
</organism>
<dbReference type="AlphaFoldDB" id="A0AAD7XST6"/>
<feature type="disulfide bond" description="Redox-active" evidence="4">
    <location>
        <begin position="31"/>
        <end position="34"/>
    </location>
</feature>
<dbReference type="GO" id="GO:0015035">
    <property type="term" value="F:protein-disulfide reductase activity"/>
    <property type="evidence" value="ECO:0007669"/>
    <property type="project" value="InterPro"/>
</dbReference>
<name>A0AAD7XST6_9FUNG</name>
<feature type="domain" description="Thioredoxin" evidence="5">
    <location>
        <begin position="1"/>
        <end position="105"/>
    </location>
</feature>
<keyword evidence="1 4" id="KW-1015">Disulfide bond</keyword>
<evidence type="ECO:0000256" key="2">
    <source>
        <dbReference type="PIRNR" id="PIRNR000077"/>
    </source>
</evidence>
<dbReference type="RefSeq" id="XP_058336582.1">
    <property type="nucleotide sequence ID" value="XM_058492659.1"/>
</dbReference>
<sequence>MPVQKIENLAAYEQVIKDNKKVAVDFWAAWCGPCRFISPVFEKLSNEHPDITFLSVDVDNCEDISQVAAIKAMPTFFFFCDGQRVADLVGADAQGLTNRILQLKDL</sequence>
<dbReference type="GeneID" id="83220105"/>
<accession>A0AAD7XST6</accession>
<comment type="caution">
    <text evidence="6">The sequence shown here is derived from an EMBL/GenBank/DDBJ whole genome shotgun (WGS) entry which is preliminary data.</text>
</comment>
<protein>
    <recommendedName>
        <fullName evidence="2">Thioredoxin</fullName>
    </recommendedName>
</protein>
<dbReference type="Proteomes" id="UP001234581">
    <property type="component" value="Unassembled WGS sequence"/>
</dbReference>
<evidence type="ECO:0000313" key="6">
    <source>
        <dbReference type="EMBL" id="KAJ8651668.1"/>
    </source>
</evidence>
<dbReference type="CDD" id="cd02947">
    <property type="entry name" value="TRX_family"/>
    <property type="match status" value="1"/>
</dbReference>
<comment type="similarity">
    <text evidence="2">Belongs to the thioredoxin family.</text>
</comment>
<feature type="site" description="Deprotonates C-terminal active site Cys" evidence="3">
    <location>
        <position position="25"/>
    </location>
</feature>
<keyword evidence="4" id="KW-0676">Redox-active center</keyword>
<dbReference type="Gene3D" id="3.40.30.10">
    <property type="entry name" value="Glutaredoxin"/>
    <property type="match status" value="1"/>
</dbReference>
<evidence type="ECO:0000256" key="3">
    <source>
        <dbReference type="PIRSR" id="PIRSR000077-1"/>
    </source>
</evidence>
<dbReference type="PIRSF" id="PIRSF000077">
    <property type="entry name" value="Thioredoxin"/>
    <property type="match status" value="1"/>
</dbReference>
<dbReference type="PROSITE" id="PS51352">
    <property type="entry name" value="THIOREDOXIN_2"/>
    <property type="match status" value="1"/>
</dbReference>
<evidence type="ECO:0000256" key="4">
    <source>
        <dbReference type="PIRSR" id="PIRSR000077-4"/>
    </source>
</evidence>
<dbReference type="FunFam" id="3.40.30.10:FF:000245">
    <property type="entry name" value="Thioredoxin"/>
    <property type="match status" value="1"/>
</dbReference>
<dbReference type="InterPro" id="IPR013766">
    <property type="entry name" value="Thioredoxin_domain"/>
</dbReference>
<dbReference type="EMBL" id="JARTCD010000154">
    <property type="protein sequence ID" value="KAJ8651668.1"/>
    <property type="molecule type" value="Genomic_DNA"/>
</dbReference>
<reference evidence="6 7" key="1">
    <citation type="submission" date="2023-03" db="EMBL/GenBank/DDBJ databases">
        <title>Genome sequence of Lichtheimia ornata CBS 291.66.</title>
        <authorList>
            <person name="Mohabir J.T."/>
            <person name="Shea T.P."/>
            <person name="Kurbessoian T."/>
            <person name="Berby B."/>
            <person name="Fontaine J."/>
            <person name="Livny J."/>
            <person name="Gnirke A."/>
            <person name="Stajich J.E."/>
            <person name="Cuomo C.A."/>
        </authorList>
    </citation>
    <scope>NUCLEOTIDE SEQUENCE [LARGE SCALE GENOMIC DNA]</scope>
    <source>
        <strain evidence="6">CBS 291.66</strain>
    </source>
</reference>
<evidence type="ECO:0000256" key="1">
    <source>
        <dbReference type="ARBA" id="ARBA00023157"/>
    </source>
</evidence>
<dbReference type="PRINTS" id="PR00421">
    <property type="entry name" value="THIOREDOXIN"/>
</dbReference>
<evidence type="ECO:0000313" key="7">
    <source>
        <dbReference type="Proteomes" id="UP001234581"/>
    </source>
</evidence>
<dbReference type="SUPFAM" id="SSF52833">
    <property type="entry name" value="Thioredoxin-like"/>
    <property type="match status" value="1"/>
</dbReference>